<feature type="compositionally biased region" description="Polar residues" evidence="13">
    <location>
        <begin position="1494"/>
        <end position="1508"/>
    </location>
</feature>
<evidence type="ECO:0000256" key="1">
    <source>
        <dbReference type="ARBA" id="ARBA00000768"/>
    </source>
</evidence>
<feature type="region of interest" description="Disordered" evidence="13">
    <location>
        <begin position="441"/>
        <end position="463"/>
    </location>
</feature>
<dbReference type="FunFam" id="3.50.7.10:FF:000007">
    <property type="entry name" value="1-phosphatidylinositol 3-phosphate 5-kinase isoform X1"/>
    <property type="match status" value="1"/>
</dbReference>
<dbReference type="InterPro" id="IPR013083">
    <property type="entry name" value="Znf_RING/FYVE/PHD"/>
</dbReference>
<keyword evidence="4" id="KW-0479">Metal-binding</keyword>
<evidence type="ECO:0000256" key="10">
    <source>
        <dbReference type="ARBA" id="ARBA00075294"/>
    </source>
</evidence>
<feature type="region of interest" description="Disordered" evidence="13">
    <location>
        <begin position="1673"/>
        <end position="1735"/>
    </location>
</feature>
<dbReference type="InterPro" id="IPR002498">
    <property type="entry name" value="PInositol-4-P-4/5-kinase_core"/>
</dbReference>
<dbReference type="InterPro" id="IPR002423">
    <property type="entry name" value="Cpn60/GroEL/TCP-1"/>
</dbReference>
<feature type="region of interest" description="Disordered" evidence="13">
    <location>
        <begin position="1485"/>
        <end position="1515"/>
    </location>
</feature>
<feature type="region of interest" description="Disordered" evidence="13">
    <location>
        <begin position="916"/>
        <end position="997"/>
    </location>
</feature>
<feature type="compositionally biased region" description="Polar residues" evidence="13">
    <location>
        <begin position="1581"/>
        <end position="1594"/>
    </location>
</feature>
<keyword evidence="8" id="KW-0862">Zinc</keyword>
<dbReference type="SUPFAM" id="SSF57903">
    <property type="entry name" value="FYVE/PHD zinc finger"/>
    <property type="match status" value="1"/>
</dbReference>
<feature type="domain" description="FYVE-type" evidence="14">
    <location>
        <begin position="255"/>
        <end position="315"/>
    </location>
</feature>
<keyword evidence="5 12" id="KW-0547">Nucleotide-binding</keyword>
<dbReference type="FunFam" id="3.30.800.10:FF:000005">
    <property type="entry name" value="1-phosphatidylinositol-3-phosphate 5-kinase (Fab1)"/>
    <property type="match status" value="1"/>
</dbReference>
<dbReference type="Gene3D" id="3.30.810.10">
    <property type="entry name" value="2-Layer Sandwich"/>
    <property type="match status" value="1"/>
</dbReference>
<dbReference type="SMART" id="SM00330">
    <property type="entry name" value="PIPKc"/>
    <property type="match status" value="1"/>
</dbReference>
<evidence type="ECO:0000256" key="8">
    <source>
        <dbReference type="ARBA" id="ARBA00022833"/>
    </source>
</evidence>
<feature type="compositionally biased region" description="Low complexity" evidence="13">
    <location>
        <begin position="150"/>
        <end position="187"/>
    </location>
</feature>
<dbReference type="PANTHER" id="PTHR45748">
    <property type="entry name" value="1-PHOSPHATIDYLINOSITOL 3-PHOSPHATE 5-KINASE-RELATED"/>
    <property type="match status" value="1"/>
</dbReference>
<evidence type="ECO:0000256" key="11">
    <source>
        <dbReference type="PROSITE-ProRule" id="PRU00091"/>
    </source>
</evidence>
<evidence type="ECO:0000256" key="3">
    <source>
        <dbReference type="ARBA" id="ARBA00022679"/>
    </source>
</evidence>
<dbReference type="Pfam" id="PF01504">
    <property type="entry name" value="PIP5K"/>
    <property type="match status" value="2"/>
</dbReference>
<dbReference type="Gene3D" id="3.30.40.10">
    <property type="entry name" value="Zinc/RING finger domain, C3HC4 (zinc finger)"/>
    <property type="match status" value="1"/>
</dbReference>
<feature type="region of interest" description="Disordered" evidence="13">
    <location>
        <begin position="334"/>
        <end position="357"/>
    </location>
</feature>
<dbReference type="InterPro" id="IPR017455">
    <property type="entry name" value="Znf_FYVE-rel"/>
</dbReference>
<dbReference type="GO" id="GO:0000329">
    <property type="term" value="C:fungal-type vacuole membrane"/>
    <property type="evidence" value="ECO:0007669"/>
    <property type="project" value="TreeGrafter"/>
</dbReference>
<feature type="compositionally biased region" description="Polar residues" evidence="13">
    <location>
        <begin position="940"/>
        <end position="953"/>
    </location>
</feature>
<dbReference type="EMBL" id="CP118378">
    <property type="protein sequence ID" value="WFD44417.1"/>
    <property type="molecule type" value="Genomic_DNA"/>
</dbReference>
<dbReference type="PANTHER" id="PTHR45748:SF7">
    <property type="entry name" value="1-PHOSPHATIDYLINOSITOL 3-PHOSPHATE 5-KINASE-RELATED"/>
    <property type="match status" value="1"/>
</dbReference>
<evidence type="ECO:0000256" key="9">
    <source>
        <dbReference type="ARBA" id="ARBA00022840"/>
    </source>
</evidence>
<feature type="compositionally biased region" description="Polar residues" evidence="13">
    <location>
        <begin position="1604"/>
        <end position="1619"/>
    </location>
</feature>
<dbReference type="GO" id="GO:0008270">
    <property type="term" value="F:zinc ion binding"/>
    <property type="evidence" value="ECO:0007669"/>
    <property type="project" value="UniProtKB-KW"/>
</dbReference>
<feature type="compositionally biased region" description="Low complexity" evidence="13">
    <location>
        <begin position="1695"/>
        <end position="1707"/>
    </location>
</feature>
<evidence type="ECO:0000256" key="13">
    <source>
        <dbReference type="SAM" id="MobiDB-lite"/>
    </source>
</evidence>
<protein>
    <recommendedName>
        <fullName evidence="2">1-phosphatidylinositol-3-phosphate 5-kinase</fullName>
        <ecNumber evidence="2">2.7.1.150</ecNumber>
    </recommendedName>
    <alternativeName>
        <fullName evidence="10">Type III PIP kinase</fullName>
    </alternativeName>
</protein>
<feature type="compositionally biased region" description="Polar residues" evidence="13">
    <location>
        <begin position="1558"/>
        <end position="1573"/>
    </location>
</feature>
<feature type="region of interest" description="Disordered" evidence="13">
    <location>
        <begin position="42"/>
        <end position="187"/>
    </location>
</feature>
<dbReference type="InterPro" id="IPR000306">
    <property type="entry name" value="Znf_FYVE"/>
</dbReference>
<evidence type="ECO:0000259" key="15">
    <source>
        <dbReference type="PROSITE" id="PS51455"/>
    </source>
</evidence>
<sequence>MASRDAGTEFVSLNLLEDRDERPAPPNAFTQLFDRMRAAFMTTSDGSSTRHASSTTSWTGNANSVHPNTSPSLESPHEKGRESSSSSALRKLSTSSTTGSSSDATLSRRGSGLNDAKPKSSRIVLDHTGDTKRGNGIMPLRTVAPPRTVPISHATPSASSSPTSNQIASQSDMSLESSPEPDSELSSIAQHIPGFPLGHDALDDTHSILSATPNRSEIGDDTMSSLTIRPSYPSADAWIRRFRGEGLSRKFWMADKTAKECRDCLLPFTPLRRRHHCRICGQIFCYKCCSNIVPGDRFGHADTVRTCNQCKRMLEEYDRREAIDAEHRAAWNGRADDLASLPPPSPTQSEEDEIHTPQSQFAATTLFSRDAHALPWHTHKDRNLHDWEEMHSGELDESGDVSHTLDEITPFRAGLDAEDIPPIPLVDTPFKEDQLPITAEPESCASEKDPDSPMIPNQPPDSPIRRTARQKLMRGASRFVTSTALSAPSLVYFLRMLHQVLVAEHIPGVQEWKETIKLLALSVIERIRMRPRDSYLTDIRNFVKIKCLPGARISDCDFLDGYICTKNVATKRMASFLPIRHARIMVVAFPLEYHRNANQLMSLEPIMAQEHEFLRILVARILALRPNVVIAEKSVSYYALQLFEEAHVAVFWPMKRSSIEIIARCTQADIVSSIDRLALEPKLGRCACLSVDRYEFVHEPGRCKPLLRIEVMSKDVSSALVLRGASIETLRRIKSILALMVFIGHNLKLEEYLRRDTGITLDWSVMNIQHGPDDPLATVSADSSQDATRNQMLADTLRKYHRLIFSASISVIFPPPYLVTHMKQITERLHTLRNHAPQDVNQRLVYSVSKVDGYISLQQVNSDRDDPHARGHQHGSQALDLPSSIDHASSMAKFLPISQSTAQDAKSFTSSSPIAIANMPPKLPRQSSSPSVAEIVPRSKSGSISSTKQNAESHSAPKTVDIVRPPSCPPPEQPQASREAGDLSTLPHSDPTPEHTLSIDALSSSTRNSFAPVVQKGSVIDSSENDRSVARSATFPSSHKPEGTTELSEKSPPRLETTASDSNLAALRESSKDSVEMLSLQDPACFQNLTEHSLLDAEQKMIQQSWKASLSNMTSMLTPFAHQRLVALVSTTCTVTNQTCQGPLLRTTEYYSVDDEPLGRMLERVVEESSESCTMKGCDRAKLMHYTTFQHNEMRVQMMIERFACPLAGEEKQLLCWSYCKACSRATPVAHLSDETWSLSFAKYLELQFYPNTACHPSTCQHDYYRDSVRYFALGNLAIRFHADPIVPWSVVVPPTHRVTLENRLWVLKNEETLRLVERNFQYWDSICTRVAALQHELKTAPIYFEVASLAETQSSALNTLQAIQSAAQAERALVQQMIMQEYWDSDRDLLRMNEVRRRLQDKVVLWDGLFMEFEKRCTVSARDIRKLLAHKERRQETPALDGSQDRRTNLLDTSTSDSNRRSLDMASLSLWDVFGSRDDKEKLAALEKPKDPNSMNTPSSQSLSMSLHPTDAEKCDSAHDATVMLQSEDITRKNPTLHTDGDQQVCSKSPEHDAAQSLATPSIDTHSNSALSTDDHPHETISNTTKGPQQDPSANVEDEVILSSANQLPANETSSVEPSESKPLVGEAPVNEPSVTQRLVSCESHSVSLAAPQPVRPIARQHPDLLAKDAFDDATKSPSAPDSPEGKSSKRSKPISSSSNKQSTLSNFESQAKQKFPTQTPFVHRLRPPDSSTASFVHHRADHILNRVPWEVAPQRTPKRLKDEKRMSRSQVSSMTRHFDMLSREADQQRKQQRDQVRRSSSRTRRARPVTATHATVEVFTNLRDAVHGDDYDDHENEDAQEAGSDSECHTHSTQINATHEHHRVKQSMASPKQRPEMNLDHIPSSLTESSLAAEAEALATSADSASQSDPVLKSEDMLRTLPPSALTVEYDPRTLFKQLEEAWTIHCGELPALAYPFPSTDHVFSDSSVVVREDEPSSIIAFTLHSKAYCEQLHAAQQARAKAEGAVPPATQESSAEQLRDLEAELRTSEGTHLGYEFDTHSIKMWCKIFFAEQFDALRHMYGCNDSIVQSLSRCYKWDSGGGKSGSAFLKTRDDRLIVKQLSRAEMDGFSKFAPQYFAYIADCKTANRPTTLSKIFGYFRIGFRNTQTGRNVKLDVVVMENLMYGHQVFKIFDLKGSTRNRLRQETNREFEVLLDENLVQMSRTQPILVREYSKRILRAALYNDSLFLSDMNVMDYSLIVVLDKTRNELVIGIIDYLRTYTWDKRVESFVKETAILGGGGKGEPTIITPRQYRMRFLNFLDRYFLLTPDPWLPPGWIV</sequence>
<dbReference type="FunFam" id="3.30.810.10:FF:000001">
    <property type="entry name" value="1-phosphatidylinositol 3-phosphate 5-kinase FAB1"/>
    <property type="match status" value="1"/>
</dbReference>
<gene>
    <name evidence="16" type="primary">MDM12_2</name>
    <name evidence="16" type="ORF">MPSI1_003085</name>
</gene>
<feature type="compositionally biased region" description="Polar residues" evidence="13">
    <location>
        <begin position="1534"/>
        <end position="1548"/>
    </location>
</feature>
<dbReference type="Pfam" id="PF00118">
    <property type="entry name" value="Cpn60_TCP1"/>
    <property type="match status" value="1"/>
</dbReference>
<dbReference type="SUPFAM" id="SSF56104">
    <property type="entry name" value="SAICAR synthase-like"/>
    <property type="match status" value="1"/>
</dbReference>
<dbReference type="Gene3D" id="3.50.7.10">
    <property type="entry name" value="GroEL"/>
    <property type="match status" value="1"/>
</dbReference>
<feature type="region of interest" description="Disordered" evidence="13">
    <location>
        <begin position="1529"/>
        <end position="1631"/>
    </location>
</feature>
<feature type="compositionally biased region" description="Basic and acidic residues" evidence="13">
    <location>
        <begin position="1039"/>
        <end position="1053"/>
    </location>
</feature>
<accession>A0AAF0FBS7</accession>
<reference evidence="16" key="1">
    <citation type="submission" date="2023-02" db="EMBL/GenBank/DDBJ databases">
        <title>Mating type loci evolution in Malassezia.</title>
        <authorList>
            <person name="Coelho M.A."/>
        </authorList>
    </citation>
    <scope>NUCLEOTIDE SEQUENCE</scope>
    <source>
        <strain evidence="16">CBS 14136</strain>
    </source>
</reference>
<feature type="compositionally biased region" description="Low complexity" evidence="13">
    <location>
        <begin position="83"/>
        <end position="107"/>
    </location>
</feature>
<feature type="compositionally biased region" description="Basic and acidic residues" evidence="13">
    <location>
        <begin position="124"/>
        <end position="133"/>
    </location>
</feature>
<feature type="compositionally biased region" description="Acidic residues" evidence="13">
    <location>
        <begin position="1832"/>
        <end position="1842"/>
    </location>
</feature>
<feature type="region of interest" description="Disordered" evidence="13">
    <location>
        <begin position="1756"/>
        <end position="1882"/>
    </location>
</feature>
<dbReference type="InterPro" id="IPR027409">
    <property type="entry name" value="GroEL-like_apical_dom_sf"/>
</dbReference>
<evidence type="ECO:0000256" key="4">
    <source>
        <dbReference type="ARBA" id="ARBA00022723"/>
    </source>
</evidence>
<dbReference type="Pfam" id="PF01363">
    <property type="entry name" value="FYVE"/>
    <property type="match status" value="1"/>
</dbReference>
<comment type="catalytic activity">
    <reaction evidence="1">
        <text>a 1,2-diacyl-sn-glycero-3-phospho-(1D-myo-inositol-3-phosphate) + ATP = a 1,2-diacyl-sn-glycero-3-phospho-(1D-myo-inositol-3,5-bisphosphate) + ADP + H(+)</text>
        <dbReference type="Rhea" id="RHEA:13609"/>
        <dbReference type="ChEBI" id="CHEBI:15378"/>
        <dbReference type="ChEBI" id="CHEBI:30616"/>
        <dbReference type="ChEBI" id="CHEBI:57923"/>
        <dbReference type="ChEBI" id="CHEBI:58088"/>
        <dbReference type="ChEBI" id="CHEBI:456216"/>
        <dbReference type="EC" id="2.7.1.150"/>
    </reaction>
</comment>
<name>A0AAF0FBS7_9BASI</name>
<evidence type="ECO:0000256" key="2">
    <source>
        <dbReference type="ARBA" id="ARBA00012009"/>
    </source>
</evidence>
<feature type="region of interest" description="Disordered" evidence="13">
    <location>
        <begin position="1017"/>
        <end position="1061"/>
    </location>
</feature>
<evidence type="ECO:0000259" key="14">
    <source>
        <dbReference type="PROSITE" id="PS50178"/>
    </source>
</evidence>
<evidence type="ECO:0000256" key="7">
    <source>
        <dbReference type="ARBA" id="ARBA00022777"/>
    </source>
</evidence>
<feature type="region of interest" description="Disordered" evidence="13">
    <location>
        <begin position="1"/>
        <end position="29"/>
    </location>
</feature>
<evidence type="ECO:0000313" key="17">
    <source>
        <dbReference type="Proteomes" id="UP001214628"/>
    </source>
</evidence>
<keyword evidence="3 12" id="KW-0808">Transferase</keyword>
<keyword evidence="9 12" id="KW-0067">ATP-binding</keyword>
<organism evidence="16 17">
    <name type="scientific">Malassezia psittaci</name>
    <dbReference type="NCBI Taxonomy" id="1821823"/>
    <lineage>
        <taxon>Eukaryota</taxon>
        <taxon>Fungi</taxon>
        <taxon>Dikarya</taxon>
        <taxon>Basidiomycota</taxon>
        <taxon>Ustilaginomycotina</taxon>
        <taxon>Malasseziomycetes</taxon>
        <taxon>Malasseziales</taxon>
        <taxon>Malasseziaceae</taxon>
        <taxon>Malassezia</taxon>
    </lineage>
</organism>
<dbReference type="EC" id="2.7.1.150" evidence="2"/>
<proteinExistence type="predicted"/>
<evidence type="ECO:0000256" key="6">
    <source>
        <dbReference type="ARBA" id="ARBA00022771"/>
    </source>
</evidence>
<dbReference type="GO" id="GO:0000285">
    <property type="term" value="F:1-phosphatidylinositol-3-phosphate 5-kinase activity"/>
    <property type="evidence" value="ECO:0007669"/>
    <property type="project" value="UniProtKB-EC"/>
</dbReference>
<feature type="region of interest" description="Disordered" evidence="13">
    <location>
        <begin position="861"/>
        <end position="881"/>
    </location>
</feature>
<feature type="compositionally biased region" description="Basic and acidic residues" evidence="13">
    <location>
        <begin position="1778"/>
        <end position="1799"/>
    </location>
</feature>
<feature type="compositionally biased region" description="Polar residues" evidence="13">
    <location>
        <begin position="42"/>
        <end position="73"/>
    </location>
</feature>
<dbReference type="PROSITE" id="PS51455">
    <property type="entry name" value="PIPK"/>
    <property type="match status" value="1"/>
</dbReference>
<dbReference type="GO" id="GO:0046854">
    <property type="term" value="P:phosphatidylinositol phosphate biosynthetic process"/>
    <property type="evidence" value="ECO:0007669"/>
    <property type="project" value="TreeGrafter"/>
</dbReference>
<dbReference type="SUPFAM" id="SSF52029">
    <property type="entry name" value="GroEL apical domain-like"/>
    <property type="match status" value="1"/>
</dbReference>
<dbReference type="InterPro" id="IPR027483">
    <property type="entry name" value="PInositol-4-P-4/5-kinase_C_sf"/>
</dbReference>
<dbReference type="InterPro" id="IPR044769">
    <property type="entry name" value="PIKfyve_PIPKc"/>
</dbReference>
<keyword evidence="7 12" id="KW-0418">Kinase</keyword>
<dbReference type="Proteomes" id="UP001214628">
    <property type="component" value="Chromosome 4"/>
</dbReference>
<evidence type="ECO:0000256" key="12">
    <source>
        <dbReference type="PROSITE-ProRule" id="PRU00781"/>
    </source>
</evidence>
<dbReference type="PROSITE" id="PS50178">
    <property type="entry name" value="ZF_FYVE"/>
    <property type="match status" value="1"/>
</dbReference>
<feature type="compositionally biased region" description="Polar residues" evidence="13">
    <location>
        <begin position="1708"/>
        <end position="1722"/>
    </location>
</feature>
<dbReference type="InterPro" id="IPR027484">
    <property type="entry name" value="PInositol-4-P-5-kinase_N"/>
</dbReference>
<evidence type="ECO:0000313" key="16">
    <source>
        <dbReference type="EMBL" id="WFD44417.1"/>
    </source>
</evidence>
<dbReference type="GO" id="GO:0010008">
    <property type="term" value="C:endosome membrane"/>
    <property type="evidence" value="ECO:0007669"/>
    <property type="project" value="TreeGrafter"/>
</dbReference>
<dbReference type="InterPro" id="IPR011011">
    <property type="entry name" value="Znf_FYVE_PHD"/>
</dbReference>
<dbReference type="GO" id="GO:0005524">
    <property type="term" value="F:ATP binding"/>
    <property type="evidence" value="ECO:0007669"/>
    <property type="project" value="UniProtKB-UniRule"/>
</dbReference>
<evidence type="ECO:0000256" key="5">
    <source>
        <dbReference type="ARBA" id="ARBA00022741"/>
    </source>
</evidence>
<feature type="region of interest" description="Disordered" evidence="13">
    <location>
        <begin position="1435"/>
        <end position="1460"/>
    </location>
</feature>
<keyword evidence="17" id="KW-1185">Reference proteome</keyword>
<feature type="domain" description="PIPK" evidence="15">
    <location>
        <begin position="1978"/>
        <end position="2307"/>
    </location>
</feature>
<keyword evidence="6 11" id="KW-0863">Zinc-finger</keyword>
<dbReference type="CDD" id="cd17300">
    <property type="entry name" value="PIPKc_PIKfyve"/>
    <property type="match status" value="1"/>
</dbReference>
<dbReference type="Gene3D" id="3.30.800.10">
    <property type="entry name" value="Phosphatidylinositol Phosphate Kinase II Beta"/>
    <property type="match status" value="1"/>
</dbReference>
<dbReference type="SMART" id="SM00064">
    <property type="entry name" value="FYVE"/>
    <property type="match status" value="1"/>
</dbReference>